<evidence type="ECO:0000313" key="1">
    <source>
        <dbReference type="EMBL" id="BBD07412.1"/>
    </source>
</evidence>
<dbReference type="KEGG" id="dfl:DFE_0686"/>
<dbReference type="EMBL" id="AP017378">
    <property type="protein sequence ID" value="BBD07412.1"/>
    <property type="molecule type" value="Genomic_DNA"/>
</dbReference>
<protein>
    <submittedName>
        <fullName evidence="1">Uncharacterized protein</fullName>
    </submittedName>
</protein>
<dbReference type="Proteomes" id="UP000269883">
    <property type="component" value="Chromosome"/>
</dbReference>
<reference evidence="1 2" key="1">
    <citation type="journal article" date="2018" name="Sci. Adv.">
        <title>Multi-heme cytochromes provide a pathway for survival in energy-limited environments.</title>
        <authorList>
            <person name="Deng X."/>
            <person name="Dohmae N."/>
            <person name="Nealson K.H."/>
            <person name="Hashimoto K."/>
            <person name="Okamoto A."/>
        </authorList>
    </citation>
    <scope>NUCLEOTIDE SEQUENCE [LARGE SCALE GENOMIC DNA]</scope>
    <source>
        <strain evidence="1 2">IS5</strain>
    </source>
</reference>
<organism evidence="1 2">
    <name type="scientific">Desulfovibrio ferrophilus</name>
    <dbReference type="NCBI Taxonomy" id="241368"/>
    <lineage>
        <taxon>Bacteria</taxon>
        <taxon>Pseudomonadati</taxon>
        <taxon>Thermodesulfobacteriota</taxon>
        <taxon>Desulfovibrionia</taxon>
        <taxon>Desulfovibrionales</taxon>
        <taxon>Desulfovibrionaceae</taxon>
        <taxon>Desulfovibrio</taxon>
    </lineage>
</organism>
<name>A0A2Z6AVZ3_9BACT</name>
<dbReference type="RefSeq" id="WP_126376642.1">
    <property type="nucleotide sequence ID" value="NZ_AP017378.1"/>
</dbReference>
<dbReference type="OrthoDB" id="5452664at2"/>
<accession>A0A2Z6AVZ3</accession>
<sequence length="155" mass="17539">MTMPETSMQEHVRSVVLERLDQDADKRTEALTEFFGVTMSGADTVAMDKLADLVPPLLPKLYEKWVGMFVERFFETVPKEQIELLCDGSDENNAAILLIYLMFLESQRMEDQIDKDLKEYGLSMTGADDTGDLASSYIRAKMTQLGKTIKKQGDN</sequence>
<evidence type="ECO:0000313" key="2">
    <source>
        <dbReference type="Proteomes" id="UP000269883"/>
    </source>
</evidence>
<proteinExistence type="predicted"/>
<gene>
    <name evidence="1" type="ORF">DFE_0686</name>
</gene>
<keyword evidence="2" id="KW-1185">Reference proteome</keyword>
<dbReference type="AlphaFoldDB" id="A0A2Z6AVZ3"/>